<keyword evidence="1" id="KW-0963">Cytoplasm</keyword>
<dbReference type="InterPro" id="IPR007475">
    <property type="entry name" value="UbiK"/>
</dbReference>
<comment type="similarity">
    <text evidence="1">Belongs to the UbiK family.</text>
</comment>
<comment type="pathway">
    <text evidence="1">Cofactor biosynthesis; ubiquinone biosynthesis.</text>
</comment>
<feature type="coiled-coil region" evidence="1">
    <location>
        <begin position="51"/>
        <end position="78"/>
    </location>
</feature>
<comment type="caution">
    <text evidence="2">The sequence shown here is derived from an EMBL/GenBank/DDBJ whole genome shotgun (WGS) entry which is preliminary data.</text>
</comment>
<dbReference type="AlphaFoldDB" id="A0A432WQ25"/>
<dbReference type="Pfam" id="PF04380">
    <property type="entry name" value="BMFP"/>
    <property type="match status" value="1"/>
</dbReference>
<keyword evidence="3" id="KW-1185">Reference proteome</keyword>
<reference evidence="2 3" key="1">
    <citation type="journal article" date="2011" name="Front. Microbiol.">
        <title>Genomic signatures of strain selection and enhancement in Bacillus atrophaeus var. globigii, a historical biowarfare simulant.</title>
        <authorList>
            <person name="Gibbons H.S."/>
            <person name="Broomall S.M."/>
            <person name="McNew L.A."/>
            <person name="Daligault H."/>
            <person name="Chapman C."/>
            <person name="Bruce D."/>
            <person name="Karavis M."/>
            <person name="Krepps M."/>
            <person name="McGregor P.A."/>
            <person name="Hong C."/>
            <person name="Park K.H."/>
            <person name="Akmal A."/>
            <person name="Feldman A."/>
            <person name="Lin J.S."/>
            <person name="Chang W.E."/>
            <person name="Higgs B.W."/>
            <person name="Demirev P."/>
            <person name="Lindquist J."/>
            <person name="Liem A."/>
            <person name="Fochler E."/>
            <person name="Read T.D."/>
            <person name="Tapia R."/>
            <person name="Johnson S."/>
            <person name="Bishop-Lilly K.A."/>
            <person name="Detter C."/>
            <person name="Han C."/>
            <person name="Sozhamannan S."/>
            <person name="Rosenzweig C.N."/>
            <person name="Skowronski E.W."/>
        </authorList>
    </citation>
    <scope>NUCLEOTIDE SEQUENCE [LARGE SCALE GENOMIC DNA]</scope>
    <source>
        <strain evidence="2 3">GYP-17</strain>
    </source>
</reference>
<gene>
    <name evidence="1" type="primary">ubiK</name>
    <name evidence="2" type="ORF">CWE11_02885</name>
</gene>
<sequence length="85" mass="9679">MDAKKIEQIARQITESIPPGVRDMADNMEQRVKQTLQAQLGRLDVVTHEEMAVQQELILRLRKRVEALEERLDALEQGGPSSQDV</sequence>
<dbReference type="GO" id="GO:0005829">
    <property type="term" value="C:cytosol"/>
    <property type="evidence" value="ECO:0007669"/>
    <property type="project" value="TreeGrafter"/>
</dbReference>
<evidence type="ECO:0000313" key="3">
    <source>
        <dbReference type="Proteomes" id="UP000288405"/>
    </source>
</evidence>
<dbReference type="Proteomes" id="UP000288405">
    <property type="component" value="Unassembled WGS sequence"/>
</dbReference>
<protein>
    <recommendedName>
        <fullName evidence="1">Ubiquinone biosynthesis accessory factor UbiK</fullName>
    </recommendedName>
</protein>
<evidence type="ECO:0000313" key="2">
    <source>
        <dbReference type="EMBL" id="RUO35894.1"/>
    </source>
</evidence>
<dbReference type="PANTHER" id="PTHR38040">
    <property type="entry name" value="UBIQUINONE BIOSYNTHESIS ACCESSORY FACTOR UBIK"/>
    <property type="match status" value="1"/>
</dbReference>
<dbReference type="EMBL" id="PIPM01000002">
    <property type="protein sequence ID" value="RUO35894.1"/>
    <property type="molecule type" value="Genomic_DNA"/>
</dbReference>
<dbReference type="HAMAP" id="MF_02216">
    <property type="entry name" value="UbiK"/>
    <property type="match status" value="1"/>
</dbReference>
<dbReference type="PANTHER" id="PTHR38040:SF1">
    <property type="entry name" value="UBIQUINONE BIOSYNTHESIS ACCESSORY FACTOR UBIK"/>
    <property type="match status" value="1"/>
</dbReference>
<accession>A0A432WQ25</accession>
<organism evidence="2 3">
    <name type="scientific">Aliidiomarina sanyensis</name>
    <dbReference type="NCBI Taxonomy" id="1249555"/>
    <lineage>
        <taxon>Bacteria</taxon>
        <taxon>Pseudomonadati</taxon>
        <taxon>Pseudomonadota</taxon>
        <taxon>Gammaproteobacteria</taxon>
        <taxon>Alteromonadales</taxon>
        <taxon>Idiomarinaceae</taxon>
        <taxon>Aliidiomarina</taxon>
    </lineage>
</organism>
<dbReference type="UniPathway" id="UPA00232"/>
<name>A0A432WQ25_9GAMM</name>
<keyword evidence="1" id="KW-0831">Ubiquinone biosynthesis</keyword>
<evidence type="ECO:0000256" key="1">
    <source>
        <dbReference type="HAMAP-Rule" id="MF_02216"/>
    </source>
</evidence>
<keyword evidence="1" id="KW-0175">Coiled coil</keyword>
<proteinExistence type="inferred from homology"/>
<comment type="subcellular location">
    <subcellularLocation>
        <location evidence="1">Cytoplasm</location>
    </subcellularLocation>
</comment>
<comment type="function">
    <text evidence="1">Required for efficient ubiquinone (coenzyme Q) biosynthesis. UbiK is probably an accessory factor of Ubi enzymes and facilitates ubiquinone biosynthesis by acting as an assembly factor, a targeting factor, or both.</text>
</comment>
<dbReference type="GO" id="GO:0006744">
    <property type="term" value="P:ubiquinone biosynthetic process"/>
    <property type="evidence" value="ECO:0007669"/>
    <property type="project" value="UniProtKB-UniRule"/>
</dbReference>